<evidence type="ECO:0000256" key="7">
    <source>
        <dbReference type="ARBA" id="ARBA00077246"/>
    </source>
</evidence>
<keyword evidence="2" id="KW-0285">Flavoprotein</keyword>
<dbReference type="Pfam" id="PF00890">
    <property type="entry name" value="FAD_binding_2"/>
    <property type="match status" value="1"/>
</dbReference>
<evidence type="ECO:0000256" key="2">
    <source>
        <dbReference type="ARBA" id="ARBA00022630"/>
    </source>
</evidence>
<dbReference type="SUPFAM" id="SSF56425">
    <property type="entry name" value="Succinate dehydrogenase/fumarate reductase flavoprotein, catalytic domain"/>
    <property type="match status" value="1"/>
</dbReference>
<dbReference type="InterPro" id="IPR003953">
    <property type="entry name" value="FAD-dep_OxRdtase_2_FAD-bd"/>
</dbReference>
<dbReference type="Pfam" id="PF02424">
    <property type="entry name" value="ApbE"/>
    <property type="match status" value="2"/>
</dbReference>
<protein>
    <recommendedName>
        <fullName evidence="6">fumarate reductase (NADH)</fullName>
        <ecNumber evidence="6">1.3.1.6</ecNumber>
    </recommendedName>
    <alternativeName>
        <fullName evidence="7">NADH-dependent fumarate reductase</fullName>
    </alternativeName>
</protein>
<evidence type="ECO:0000256" key="6">
    <source>
        <dbReference type="ARBA" id="ARBA00067004"/>
    </source>
</evidence>
<comment type="caution">
    <text evidence="9">The sequence shown here is derived from an EMBL/GenBank/DDBJ whole genome shotgun (WGS) entry which is preliminary data.</text>
</comment>
<dbReference type="Pfam" id="PF00970">
    <property type="entry name" value="FAD_binding_6"/>
    <property type="match status" value="1"/>
</dbReference>
<dbReference type="KEGG" id="lmat:92510982"/>
<dbReference type="PRINTS" id="PR00406">
    <property type="entry name" value="CYTB5RDTASE"/>
</dbReference>
<dbReference type="InterPro" id="IPR017927">
    <property type="entry name" value="FAD-bd_FR_type"/>
</dbReference>
<dbReference type="Proteomes" id="UP000673552">
    <property type="component" value="Unassembled WGS sequence"/>
</dbReference>
<dbReference type="Gene3D" id="3.50.50.60">
    <property type="entry name" value="FAD/NAD(P)-binding domain"/>
    <property type="match status" value="1"/>
</dbReference>
<dbReference type="SUPFAM" id="SSF63380">
    <property type="entry name" value="Riboflavin synthase domain-like"/>
    <property type="match status" value="1"/>
</dbReference>
<comment type="cofactor">
    <cofactor evidence="1">
        <name>FAD</name>
        <dbReference type="ChEBI" id="CHEBI:57692"/>
    </cofactor>
</comment>
<organism evidence="9 10">
    <name type="scientific">Leishmania martiniquensis</name>
    <dbReference type="NCBI Taxonomy" id="1580590"/>
    <lineage>
        <taxon>Eukaryota</taxon>
        <taxon>Discoba</taxon>
        <taxon>Euglenozoa</taxon>
        <taxon>Kinetoplastea</taxon>
        <taxon>Metakinetoplastina</taxon>
        <taxon>Trypanosomatida</taxon>
        <taxon>Trypanosomatidae</taxon>
        <taxon>Leishmaniinae</taxon>
        <taxon>Leishmania</taxon>
    </lineage>
</organism>
<dbReference type="InterPro" id="IPR027477">
    <property type="entry name" value="Succ_DH/fumarate_Rdtase_cat_sf"/>
</dbReference>
<dbReference type="Gene3D" id="3.40.50.80">
    <property type="entry name" value="Nucleotide-binding domain of ferredoxin-NADP reductase (FNR) module"/>
    <property type="match status" value="1"/>
</dbReference>
<evidence type="ECO:0000256" key="4">
    <source>
        <dbReference type="ARBA" id="ARBA00023002"/>
    </source>
</evidence>
<dbReference type="GO" id="GO:0016156">
    <property type="term" value="F:fumarate reductase (NADH) activity"/>
    <property type="evidence" value="ECO:0007669"/>
    <property type="project" value="UniProtKB-EC"/>
</dbReference>
<keyword evidence="3" id="KW-0274">FAD</keyword>
<dbReference type="Gene3D" id="3.10.520.10">
    <property type="entry name" value="ApbE-like domains"/>
    <property type="match status" value="1"/>
</dbReference>
<evidence type="ECO:0000313" key="9">
    <source>
        <dbReference type="EMBL" id="KAG5466667.1"/>
    </source>
</evidence>
<dbReference type="InterPro" id="IPR008333">
    <property type="entry name" value="Cbr1-like_FAD-bd_dom"/>
</dbReference>
<dbReference type="SUPFAM" id="SSF51905">
    <property type="entry name" value="FAD/NAD(P)-binding domain"/>
    <property type="match status" value="1"/>
</dbReference>
<sequence>MLSSCRIANVAVAQSRWRQRAVACALRRTTAVAAATSALVTFARGQGSPLCIGASATAMQRRCAATDSHTGASVVVVDPEKAARERDRIARDLLTTNFPEVHVNQRSVLMYKDVAHTVPYTLTIALDGNVTRQEVDPVVHAILRDCFAIVDNHLNCFNSDSEVSHVNRLPVGEKHVMSEHLCKVVKCCEEVYGISGGCFDPAAAPLVHKLRDAARRQDSTVENFIITAEEAGRFTLTRSFLIDIKEGTIARKHEDAALDLGALNKGYTVDCVVERLNAAKFADVLFEWGGDCRASGVNVQRQPWAVGVVRPPPVDEVVAAAKSDKSVTMTAHNLGERTDEPTPSGSAADGAARSEHKALLRVMSLSNEALCTSGDYENVLFAEALDCAVSSTYDWHGRRLIAPCQDGLAQVSIKCYSCLYADALATASFVKRDPVRVRYMLEHYRHDYNRVTDYAAYTREGERLAHMYEIARESPARRIERIAGSLPARVVVVGGGLAGCAAAIEAASCGATVILLEKEARLGGNSAKATSGINGWGTRTQAVNHVLDNCKLFERDTFLSGKGGHCDPGLVRTLSVKSADAISWLESFGIPLTVLYQLGGASRKRCHRAADQKDGTPVPIGFTIMRHLEDYIRTKLHGKVTILNETAVVSLMHDVSVMPDGSREIRVHGVRYKSTIDAAETVMDLPADAVVLATGGFSNDQTAESLLREYAPNLYGTPTTNGPFATGDGVKMALKLGATIVDMDKVQLHPTGLIDPKDPSSKTKYLGPEALRGSGGILLNRNGERFVNELDLRSVVSQAIIAQDNVYPNSGGSKFAYCILSEEAAKLFGKNSLTYYWKSQGLFTRVEDMQALAKLIGCSVENLQRTLETYEHQSTQKEVCPLTGKLVFPSVVGTKGPYYVAYITPSIHYTMGGCLISPAAELLMEDHSVNIFEDLRPILGLFGAGEVTGGVHGGNRLGGNSLLECVVFGKIAGDRAATILQKEKHGLSKDKWVPVVVRETRASDQFGVGSRVLRFNLPGATQTSGLTVGEFIGIRGDWDGQQLIGYYSPINMPDDKGSISILARGDKGNLQEWISSMRPGDSVEMKACGGLRIELKPQKKQMVYRKTVIRRLALIAGGSGVAPMLQIIKAALNRPYVDNIETIRLVYAAEDEHELTYRSLLKQYRAENPGKFDCGFVLNNPPEGWTEGVGYVDCATLQSLLQPPSKDLLVAICGPPVMQRTVMADLLALGYSADMVRTVDEDRAL</sequence>
<dbReference type="SUPFAM" id="SSF143631">
    <property type="entry name" value="ApbE-like"/>
    <property type="match status" value="1"/>
</dbReference>
<evidence type="ECO:0000256" key="5">
    <source>
        <dbReference type="ARBA" id="ARBA00050832"/>
    </source>
</evidence>
<dbReference type="InterPro" id="IPR010960">
    <property type="entry name" value="Flavocytochrome_c"/>
</dbReference>
<dbReference type="InterPro" id="IPR017938">
    <property type="entry name" value="Riboflavin_synthase-like_b-brl"/>
</dbReference>
<feature type="domain" description="FAD-binding FR-type" evidence="8">
    <location>
        <begin position="990"/>
        <end position="1098"/>
    </location>
</feature>
<reference evidence="10" key="1">
    <citation type="journal article" date="2021" name="Microbiol. Resour. Announc.">
        <title>LGAAP: Leishmaniinae Genome Assembly and Annotation Pipeline.</title>
        <authorList>
            <person name="Almutairi H."/>
            <person name="Urbaniak M.D."/>
            <person name="Bates M.D."/>
            <person name="Jariyapan N."/>
            <person name="Kwakye-Nuako G."/>
            <person name="Thomaz-Soccol V."/>
            <person name="Al-Salem W.S."/>
            <person name="Dillon R.J."/>
            <person name="Bates P.A."/>
            <person name="Gatherer D."/>
        </authorList>
    </citation>
    <scope>NUCLEOTIDE SEQUENCE [LARGE SCALE GENOMIC DNA]</scope>
</reference>
<dbReference type="InterPro" id="IPR001433">
    <property type="entry name" value="OxRdtase_FAD/NAD-bd"/>
</dbReference>
<evidence type="ECO:0000259" key="8">
    <source>
        <dbReference type="PROSITE" id="PS51384"/>
    </source>
</evidence>
<dbReference type="InterPro" id="IPR039261">
    <property type="entry name" value="FNR_nucleotide-bd"/>
</dbReference>
<proteinExistence type="predicted"/>
<keyword evidence="4" id="KW-0560">Oxidoreductase</keyword>
<dbReference type="Gene3D" id="3.90.700.10">
    <property type="entry name" value="Succinate dehydrogenase/fumarate reductase flavoprotein, catalytic domain"/>
    <property type="match status" value="1"/>
</dbReference>
<dbReference type="CDD" id="cd06183">
    <property type="entry name" value="cyt_b5_reduct_like"/>
    <property type="match status" value="1"/>
</dbReference>
<name>A0A836GFP7_9TRYP</name>
<dbReference type="EC" id="1.3.1.6" evidence="6"/>
<dbReference type="Gene3D" id="2.40.30.10">
    <property type="entry name" value="Translation factors"/>
    <property type="match status" value="1"/>
</dbReference>
<dbReference type="FunFam" id="3.40.50.80:FF:000021">
    <property type="entry name" value="Cytochrome b5 reductase 4"/>
    <property type="match status" value="1"/>
</dbReference>
<dbReference type="RefSeq" id="XP_067174575.1">
    <property type="nucleotide sequence ID" value="XM_067318470.1"/>
</dbReference>
<reference evidence="10" key="2">
    <citation type="journal article" date="2021" name="Sci. Data">
        <title>Chromosome-scale genome sequencing, assembly and annotation of six genomes from subfamily Leishmaniinae.</title>
        <authorList>
            <person name="Almutairi H."/>
            <person name="Urbaniak M.D."/>
            <person name="Bates M.D."/>
            <person name="Jariyapan N."/>
            <person name="Kwakye-Nuako G."/>
            <person name="Thomaz Soccol V."/>
            <person name="Al-Salem W.S."/>
            <person name="Dillon R.J."/>
            <person name="Bates P.A."/>
            <person name="Gatherer D."/>
        </authorList>
    </citation>
    <scope>NUCLEOTIDE SEQUENCE [LARGE SCALE GENOMIC DNA]</scope>
</reference>
<dbReference type="EMBL" id="JAFEUZ010000035">
    <property type="protein sequence ID" value="KAG5466667.1"/>
    <property type="molecule type" value="Genomic_DNA"/>
</dbReference>
<dbReference type="OrthoDB" id="10252157at2759"/>
<dbReference type="InterPro" id="IPR024932">
    <property type="entry name" value="ApbE"/>
</dbReference>
<dbReference type="AlphaFoldDB" id="A0A836GFP7"/>
<comment type="catalytic activity">
    <reaction evidence="5">
        <text>succinate + NAD(+) = fumarate + NADH + H(+)</text>
        <dbReference type="Rhea" id="RHEA:18281"/>
        <dbReference type="ChEBI" id="CHEBI:15378"/>
        <dbReference type="ChEBI" id="CHEBI:29806"/>
        <dbReference type="ChEBI" id="CHEBI:30031"/>
        <dbReference type="ChEBI" id="CHEBI:57540"/>
        <dbReference type="ChEBI" id="CHEBI:57945"/>
        <dbReference type="EC" id="1.3.1.6"/>
    </reaction>
</comment>
<evidence type="ECO:0000313" key="10">
    <source>
        <dbReference type="Proteomes" id="UP000673552"/>
    </source>
</evidence>
<dbReference type="PANTHER" id="PTHR43400">
    <property type="entry name" value="FUMARATE REDUCTASE"/>
    <property type="match status" value="1"/>
</dbReference>
<evidence type="ECO:0000256" key="1">
    <source>
        <dbReference type="ARBA" id="ARBA00001974"/>
    </source>
</evidence>
<accession>A0A836GFP7</accession>
<dbReference type="Pfam" id="PF00175">
    <property type="entry name" value="NAD_binding_1"/>
    <property type="match status" value="1"/>
</dbReference>
<gene>
    <name evidence="9" type="ORF">LSCM1_00836</name>
</gene>
<dbReference type="NCBIfam" id="TIGR01813">
    <property type="entry name" value="flavo_cyto_c"/>
    <property type="match status" value="1"/>
</dbReference>
<dbReference type="GO" id="GO:0010181">
    <property type="term" value="F:FMN binding"/>
    <property type="evidence" value="ECO:0007669"/>
    <property type="project" value="InterPro"/>
</dbReference>
<dbReference type="InterPro" id="IPR050315">
    <property type="entry name" value="FAD-oxidoreductase_2"/>
</dbReference>
<keyword evidence="10" id="KW-1185">Reference proteome</keyword>
<dbReference type="GeneID" id="92510982"/>
<dbReference type="InterPro" id="IPR003374">
    <property type="entry name" value="ApbE-like_sf"/>
</dbReference>
<dbReference type="InterPro" id="IPR036188">
    <property type="entry name" value="FAD/NAD-bd_sf"/>
</dbReference>
<dbReference type="PANTHER" id="PTHR43400:SF7">
    <property type="entry name" value="FAD-DEPENDENT OXIDOREDUCTASE 2 FAD BINDING DOMAIN-CONTAINING PROTEIN"/>
    <property type="match status" value="1"/>
</dbReference>
<dbReference type="FunFam" id="3.90.700.10:FF:000007">
    <property type="entry name" value="NADH-dependent fumarate reductase"/>
    <property type="match status" value="1"/>
</dbReference>
<dbReference type="PROSITE" id="PS51384">
    <property type="entry name" value="FAD_FR"/>
    <property type="match status" value="1"/>
</dbReference>
<evidence type="ECO:0000256" key="3">
    <source>
        <dbReference type="ARBA" id="ARBA00022827"/>
    </source>
</evidence>
<dbReference type="SUPFAM" id="SSF52343">
    <property type="entry name" value="Ferredoxin reductase-like, C-terminal NADP-linked domain"/>
    <property type="match status" value="1"/>
</dbReference>